<dbReference type="InterPro" id="IPR036913">
    <property type="entry name" value="YegP-like_sf"/>
</dbReference>
<evidence type="ECO:0000256" key="1">
    <source>
        <dbReference type="SAM" id="MobiDB-lite"/>
    </source>
</evidence>
<evidence type="ECO:0000313" key="3">
    <source>
        <dbReference type="EMBL" id="UUY01582.1"/>
    </source>
</evidence>
<proteinExistence type="predicted"/>
<feature type="region of interest" description="Disordered" evidence="1">
    <location>
        <begin position="27"/>
        <end position="56"/>
    </location>
</feature>
<gene>
    <name evidence="3" type="ORF">LRS13_12640</name>
</gene>
<evidence type="ECO:0000259" key="2">
    <source>
        <dbReference type="Pfam" id="PF07411"/>
    </source>
</evidence>
<dbReference type="Pfam" id="PF07411">
    <property type="entry name" value="DUF1508"/>
    <property type="match status" value="1"/>
</dbReference>
<dbReference type="RefSeq" id="WP_353862137.1">
    <property type="nucleotide sequence ID" value="NZ_CP088295.1"/>
</dbReference>
<dbReference type="InterPro" id="IPR010879">
    <property type="entry name" value="DUF1508"/>
</dbReference>
<organism evidence="3 4">
    <name type="scientific">Svornostia abyssi</name>
    <dbReference type="NCBI Taxonomy" id="2898438"/>
    <lineage>
        <taxon>Bacteria</taxon>
        <taxon>Bacillati</taxon>
        <taxon>Actinomycetota</taxon>
        <taxon>Thermoleophilia</taxon>
        <taxon>Solirubrobacterales</taxon>
        <taxon>Baekduiaceae</taxon>
        <taxon>Svornostia</taxon>
    </lineage>
</organism>
<feature type="domain" description="DUF1508" evidence="2">
    <location>
        <begin position="9"/>
        <end position="54"/>
    </location>
</feature>
<protein>
    <submittedName>
        <fullName evidence="3">DUF1508 domain-containing protein</fullName>
    </submittedName>
</protein>
<evidence type="ECO:0000313" key="4">
    <source>
        <dbReference type="Proteomes" id="UP001058860"/>
    </source>
</evidence>
<accession>A0ABY5PAS9</accession>
<dbReference type="Proteomes" id="UP001058860">
    <property type="component" value="Chromosome"/>
</dbReference>
<dbReference type="EMBL" id="CP088295">
    <property type="protein sequence ID" value="UUY01582.1"/>
    <property type="molecule type" value="Genomic_DNA"/>
</dbReference>
<keyword evidence="4" id="KW-1185">Reference proteome</keyword>
<name>A0ABY5PAS9_9ACTN</name>
<dbReference type="SUPFAM" id="SSF160113">
    <property type="entry name" value="YegP-like"/>
    <property type="match status" value="1"/>
</dbReference>
<reference evidence="4" key="1">
    <citation type="submission" date="2021-11" db="EMBL/GenBank/DDBJ databases">
        <title>Cultivation dependent microbiological survey of springs from the worlds oldest radium mine currently devoted to the extraction of radon-saturated water.</title>
        <authorList>
            <person name="Kapinusova G."/>
            <person name="Smrhova T."/>
            <person name="Strejcek M."/>
            <person name="Suman J."/>
            <person name="Jani K."/>
            <person name="Pajer P."/>
            <person name="Uhlik O."/>
        </authorList>
    </citation>
    <scope>NUCLEOTIDE SEQUENCE [LARGE SCALE GENOMIC DNA]</scope>
    <source>
        <strain evidence="4">J379</strain>
    </source>
</reference>
<sequence>MWKFEIYRDAASEWRWRLKAANGRIVGDSGEGYASQSNARRAAEHARGSIAGAHIG</sequence>
<dbReference type="Gene3D" id="3.30.160.160">
    <property type="entry name" value="YegP-like"/>
    <property type="match status" value="1"/>
</dbReference>